<dbReference type="RefSeq" id="WP_022198167.1">
    <property type="nucleotide sequence ID" value="NZ_CP024736.1"/>
</dbReference>
<organism evidence="2 3">
    <name type="scientific">Akkermansia muciniphila</name>
    <dbReference type="NCBI Taxonomy" id="239935"/>
    <lineage>
        <taxon>Bacteria</taxon>
        <taxon>Pseudomonadati</taxon>
        <taxon>Verrucomicrobiota</taxon>
        <taxon>Verrucomicrobiia</taxon>
        <taxon>Verrucomicrobiales</taxon>
        <taxon>Akkermansiaceae</taxon>
        <taxon>Akkermansia</taxon>
    </lineage>
</organism>
<dbReference type="SUPFAM" id="SSF51735">
    <property type="entry name" value="NAD(P)-binding Rossmann-fold domains"/>
    <property type="match status" value="1"/>
</dbReference>
<proteinExistence type="predicted"/>
<evidence type="ECO:0000313" key="3">
    <source>
        <dbReference type="Proteomes" id="UP000235914"/>
    </source>
</evidence>
<reference evidence="2 3" key="1">
    <citation type="journal article" date="2017" name="BMC Genomics">
        <title>Genome sequencing of 39 Akkermansia muciniphila isolates reveals its population structure, genomic and functional diverisity, and global distribution in mammalian gut microbiotas.</title>
        <authorList>
            <person name="Guo X."/>
            <person name="Li S."/>
            <person name="Zhang J."/>
            <person name="Wu F."/>
            <person name="Li X."/>
            <person name="Wu D."/>
            <person name="Zhang M."/>
            <person name="Ou Z."/>
            <person name="Jie Z."/>
            <person name="Yan Q."/>
            <person name="Li P."/>
            <person name="Yi J."/>
            <person name="Peng Y."/>
        </authorList>
    </citation>
    <scope>NUCLEOTIDE SEQUENCE [LARGE SCALE GENOMIC DNA]</scope>
    <source>
        <strain evidence="2 3">GP43</strain>
    </source>
</reference>
<dbReference type="InterPro" id="IPR015878">
    <property type="entry name" value="Ado_hCys_hydrolase_NAD-bd"/>
</dbReference>
<evidence type="ECO:0000313" key="2">
    <source>
        <dbReference type="EMBL" id="PNC56222.1"/>
    </source>
</evidence>
<name>A0AAP8NL21_9BACT</name>
<evidence type="ECO:0000259" key="1">
    <source>
        <dbReference type="SMART" id="SM00997"/>
    </source>
</evidence>
<feature type="domain" description="S-adenosyl-L-homocysteine hydrolase NAD binding" evidence="1">
    <location>
        <begin position="151"/>
        <end position="291"/>
    </location>
</feature>
<dbReference type="SUPFAM" id="SSF52283">
    <property type="entry name" value="Formate/glycerate dehydrogenase catalytic domain-like"/>
    <property type="match status" value="1"/>
</dbReference>
<dbReference type="EMBL" id="PJKN01000003">
    <property type="protein sequence ID" value="PNC56222.1"/>
    <property type="molecule type" value="Genomic_DNA"/>
</dbReference>
<dbReference type="SMART" id="SM00997">
    <property type="entry name" value="AdoHcyase_NAD"/>
    <property type="match status" value="1"/>
</dbReference>
<accession>A0AAP8NL21</accession>
<dbReference type="AlphaFoldDB" id="A0AAP8NL21"/>
<sequence>MPASPERILENLFPFYRQEEFPVLLHQYKTWSESRPLEGCRIIDASPVFRNTCAKYASLLAAGAELTVAVSPVMPYDPETAVLLGQYGIPVVEAERAGGPYDVVMDCAGALSHVPSRCGYVELTRSGAERYAACTQPVWMVDAGKIKQIETCLGTGESFFRALESLGIKNEQGQTLVIIGHGKVGRGIALHALRRKLNVIVADVEKKPLASASFVPATDRETLTDAIRHAFCAVTATGKRHAMSGLIEPAMPFSSGVLLANMGVEDEWGPEIPKNRLLNEGRPLNFILPDPTQMRYIDPPLALHNQGALELAEGRVLPGLFPPPPEMEEHFLSLIRSCGSVPPDMLNWIS</sequence>
<dbReference type="InterPro" id="IPR036291">
    <property type="entry name" value="NAD(P)-bd_dom_sf"/>
</dbReference>
<protein>
    <recommendedName>
        <fullName evidence="1">S-adenosyl-L-homocysteine hydrolase NAD binding domain-containing protein</fullName>
    </recommendedName>
</protein>
<gene>
    <name evidence="2" type="ORF">CXU09_06240</name>
</gene>
<dbReference type="Gene3D" id="3.40.50.720">
    <property type="entry name" value="NAD(P)-binding Rossmann-like Domain"/>
    <property type="match status" value="1"/>
</dbReference>
<comment type="caution">
    <text evidence="2">The sequence shown here is derived from an EMBL/GenBank/DDBJ whole genome shotgun (WGS) entry which is preliminary data.</text>
</comment>
<dbReference type="Proteomes" id="UP000235914">
    <property type="component" value="Unassembled WGS sequence"/>
</dbReference>